<comment type="caution">
    <text evidence="3">The sequence shown here is derived from an EMBL/GenBank/DDBJ whole genome shotgun (WGS) entry which is preliminary data.</text>
</comment>
<organism evidence="3 4">
    <name type="scientific">Haloarcula rubra</name>
    <dbReference type="NCBI Taxonomy" id="2487747"/>
    <lineage>
        <taxon>Archaea</taxon>
        <taxon>Methanobacteriati</taxon>
        <taxon>Methanobacteriota</taxon>
        <taxon>Stenosarchaea group</taxon>
        <taxon>Halobacteria</taxon>
        <taxon>Halobacteriales</taxon>
        <taxon>Haloarculaceae</taxon>
        <taxon>Haloarcula</taxon>
    </lineage>
</organism>
<name>A0AAW4PT88_9EURY</name>
<dbReference type="EMBL" id="RKLR01000006">
    <property type="protein sequence ID" value="MBX0324334.1"/>
    <property type="molecule type" value="Genomic_DNA"/>
</dbReference>
<feature type="compositionally biased region" description="Basic and acidic residues" evidence="1">
    <location>
        <begin position="193"/>
        <end position="205"/>
    </location>
</feature>
<feature type="transmembrane region" description="Helical" evidence="2">
    <location>
        <begin position="12"/>
        <end position="34"/>
    </location>
</feature>
<accession>A0AAW4PT88</accession>
<dbReference type="RefSeq" id="WP_220619291.1">
    <property type="nucleotide sequence ID" value="NZ_RKLR01000006.1"/>
</dbReference>
<keyword evidence="2" id="KW-1133">Transmembrane helix</keyword>
<evidence type="ECO:0000313" key="3">
    <source>
        <dbReference type="EMBL" id="MBX0324334.1"/>
    </source>
</evidence>
<dbReference type="Proteomes" id="UP001430377">
    <property type="component" value="Unassembled WGS sequence"/>
</dbReference>
<reference evidence="3 4" key="1">
    <citation type="submission" date="2021-06" db="EMBL/GenBank/DDBJ databases">
        <title>Halomicroarcula sp. a new haloarchaeum isolated from saline soil.</title>
        <authorList>
            <person name="Duran-Viseras A."/>
            <person name="Sanchez-Porro C."/>
            <person name="Ventosa A."/>
        </authorList>
    </citation>
    <scope>NUCLEOTIDE SEQUENCE [LARGE SCALE GENOMIC DNA]</scope>
    <source>
        <strain evidence="3 4">F13</strain>
    </source>
</reference>
<dbReference type="NCBIfam" id="TIGR04088">
    <property type="entry name" value="cognate_SipW"/>
    <property type="match status" value="1"/>
</dbReference>
<dbReference type="InterPro" id="IPR006311">
    <property type="entry name" value="TAT_signal"/>
</dbReference>
<keyword evidence="2" id="KW-0472">Membrane</keyword>
<feature type="compositionally biased region" description="Acidic residues" evidence="1">
    <location>
        <begin position="182"/>
        <end position="192"/>
    </location>
</feature>
<dbReference type="PROSITE" id="PS51318">
    <property type="entry name" value="TAT"/>
    <property type="match status" value="1"/>
</dbReference>
<evidence type="ECO:0000313" key="4">
    <source>
        <dbReference type="Proteomes" id="UP001430377"/>
    </source>
</evidence>
<dbReference type="InterPro" id="IPR023833">
    <property type="entry name" value="Signal_pept_SipW-depend-type"/>
</dbReference>
<protein>
    <submittedName>
        <fullName evidence="3">SipW-dependent-type signal peptide-containing protein</fullName>
    </submittedName>
</protein>
<evidence type="ECO:0000256" key="1">
    <source>
        <dbReference type="SAM" id="MobiDB-lite"/>
    </source>
</evidence>
<keyword evidence="2" id="KW-0812">Transmembrane</keyword>
<evidence type="ECO:0000256" key="2">
    <source>
        <dbReference type="SAM" id="Phobius"/>
    </source>
</evidence>
<gene>
    <name evidence="3" type="ORF">EGH21_14990</name>
</gene>
<proteinExistence type="predicted"/>
<feature type="region of interest" description="Disordered" evidence="1">
    <location>
        <begin position="177"/>
        <end position="205"/>
    </location>
</feature>
<dbReference type="AlphaFoldDB" id="A0AAW4PT88"/>
<sequence length="534" mass="56588">MADRFELSRRKVLGGLGTIGVASAGAGLGTTAFFSDTETFENNKLQAGSLDMKAAYSAHYSDWSEDEDDGLDGEVQMTDPSGGPVADGRVGLPSNVASMISVQDADDAKQFLANTQTGADGDASCSGGTDADDLDKPVIELGDVKPGDFGEVTFSFALCDNPGYVWMNGELVDASENGVTESEADDDDEDQKEDGSLKDANDSEKTVELLDEVKAAVWLDDGNNYQNGGEQPLIVDSLRNVLNELETSGSDRGIRIDGRNVAASDIVPTDFTAHGVNRFDFSTDGDYDLDFELTNDPAGGSGKVAHGTSGGASTTDYATTSVPVGETIGNIKGGSLTYEYYGGADNTNSAPDEVWLLIEETDGTQHVVYHTSNDGDIDAQTWKTRNVHLEVDGDPDPEDNPGYNWFEVTSGGNTKIPDDDGNDGNSVADLGAKYDDDATVVAMAVGLGNIGSASVSDVYYRNPSLNGTSLGHFPTACFRGSADDHDHVHSAVFAWWLPVDHANEIQTDSVEFDLGFYTEQCRHNDGTGMAPENA</sequence>
<keyword evidence="4" id="KW-1185">Reference proteome</keyword>